<sequence length="166" mass="18674">MRWCMGWPDMYPSWCQCLAWLLVRVWGPHDPAQHLWGYCSVWEMGTAIGQLMVHWQISPFTPSCAHCHLISTCSLRTSGQVMSGVSFLLPLRLHKLILNLIPFCANFTWDPKPSRQGTIRAYLPAILPAYPGTAPLAPACSSNMAAYCPSPLRPHTINGDIFMLYL</sequence>
<reference evidence="2" key="1">
    <citation type="submission" date="2009-11" db="EMBL/GenBank/DDBJ databases">
        <authorList>
            <consortium name="US DOE Joint Genome Institute (JGI-PGF)"/>
            <person name="Ottilar R."/>
            <person name="Schmutz J."/>
            <person name="Salamov A."/>
            <person name="Cheng J.F."/>
            <person name="Lucas S."/>
            <person name="Pitluck S."/>
            <person name="Gundlach H."/>
            <person name="Guo Y."/>
            <person name="Haberer G."/>
            <person name="Nasrallah J."/>
            <person name="Mayer K.F.X."/>
            <person name="van de Peer Y."/>
            <person name="Weigel D."/>
            <person name="Grigoriev I.V."/>
        </authorList>
    </citation>
    <scope>NUCLEOTIDE SEQUENCE</scope>
    <source>
        <strain evidence="2">Nigerian</strain>
    </source>
</reference>
<name>A0A1B8XZE5_XENTR</name>
<organism evidence="2">
    <name type="scientific">Xenopus tropicalis</name>
    <name type="common">Western clawed frog</name>
    <name type="synonym">Silurana tropicalis</name>
    <dbReference type="NCBI Taxonomy" id="8364"/>
    <lineage>
        <taxon>Eukaryota</taxon>
        <taxon>Metazoa</taxon>
        <taxon>Chordata</taxon>
        <taxon>Craniata</taxon>
        <taxon>Vertebrata</taxon>
        <taxon>Euteleostomi</taxon>
        <taxon>Amphibia</taxon>
        <taxon>Batrachia</taxon>
        <taxon>Anura</taxon>
        <taxon>Pipoidea</taxon>
        <taxon>Pipidae</taxon>
        <taxon>Xenopodinae</taxon>
        <taxon>Xenopus</taxon>
        <taxon>Silurana</taxon>
    </lineage>
</organism>
<proteinExistence type="predicted"/>
<feature type="chain" id="PRO_5008619374" evidence="1">
    <location>
        <begin position="28"/>
        <end position="166"/>
    </location>
</feature>
<gene>
    <name evidence="2" type="ORF">XENTR_v90028836mg</name>
</gene>
<evidence type="ECO:0000256" key="1">
    <source>
        <dbReference type="SAM" id="SignalP"/>
    </source>
</evidence>
<reference evidence="2" key="3">
    <citation type="submission" date="2016-05" db="EMBL/GenBank/DDBJ databases">
        <title>WGS assembly of Xenopus tropicalis.</title>
        <authorList>
            <person name="Sessions A."/>
            <person name="Jenkins J."/>
            <person name="Mitros T."/>
            <person name="Lyons J.T."/>
            <person name="Dichmann D.S."/>
            <person name="Robert J."/>
            <person name="Harland R.M."/>
            <person name="Rokhsar D.S."/>
        </authorList>
    </citation>
    <scope>NUCLEOTIDE SEQUENCE</scope>
    <source>
        <strain evidence="2">Nigerian</strain>
    </source>
</reference>
<dbReference type="AlphaFoldDB" id="A0A1B8XZE5"/>
<protein>
    <submittedName>
        <fullName evidence="2">Uncharacterized protein</fullName>
    </submittedName>
</protein>
<evidence type="ECO:0000313" key="2">
    <source>
        <dbReference type="EMBL" id="OCA16019.1"/>
    </source>
</evidence>
<reference evidence="2" key="2">
    <citation type="journal article" date="2010" name="Science">
        <title>The genome of the Western clawed frog Xenopus tropicalis.</title>
        <authorList>
            <person name="Hellsten U."/>
            <person name="Harland R.M."/>
            <person name="Gilchrist M.J."/>
            <person name="Hendrix D."/>
            <person name="Jurka J."/>
            <person name="Kapitonov V."/>
            <person name="Ovcharenko I."/>
            <person name="Putnam N.H."/>
            <person name="Shu S."/>
            <person name="Taher L."/>
            <person name="Blitz I.L."/>
            <person name="Blumberg B."/>
            <person name="Dichmann D.S."/>
            <person name="Dubchak I."/>
            <person name="Amaya E."/>
            <person name="Detter J.C."/>
            <person name="Fletcher R."/>
            <person name="Gerhard D.S."/>
            <person name="Goodstein D."/>
            <person name="Graves T."/>
            <person name="Grigoriev I.V."/>
            <person name="Grimwood J."/>
            <person name="Kawashima T."/>
            <person name="Lindquist E."/>
            <person name="Lucas S.M."/>
            <person name="Mead P.E."/>
            <person name="Mitros T."/>
            <person name="Ogino H."/>
            <person name="Ohta Y."/>
            <person name="Poliakov A.V."/>
            <person name="Pollet N."/>
            <person name="Robert J."/>
            <person name="Salamov A."/>
            <person name="Sater A.K."/>
            <person name="Schmutz J."/>
            <person name="Terry A."/>
            <person name="Vize P.D."/>
            <person name="Warren W.C."/>
            <person name="Wells D."/>
            <person name="Wills A."/>
            <person name="Wilson R.K."/>
            <person name="Zimmerman L.B."/>
            <person name="Zorn A.M."/>
            <person name="Grainger R."/>
            <person name="Grammer T."/>
            <person name="Khokha M.K."/>
            <person name="Richardson P.M."/>
            <person name="Rokhsar D.S."/>
        </authorList>
    </citation>
    <scope>NUCLEOTIDE SEQUENCE [LARGE SCALE GENOMIC DNA]</scope>
    <source>
        <strain evidence="2">Nigerian</strain>
    </source>
</reference>
<keyword evidence="1" id="KW-0732">Signal</keyword>
<dbReference type="EMBL" id="KV460682">
    <property type="protein sequence ID" value="OCA16019.1"/>
    <property type="molecule type" value="Genomic_DNA"/>
</dbReference>
<accession>A0A1B8XZE5</accession>
<feature type="signal peptide" evidence="1">
    <location>
        <begin position="1"/>
        <end position="27"/>
    </location>
</feature>